<dbReference type="SUPFAM" id="SSF53474">
    <property type="entry name" value="alpha/beta-Hydrolases"/>
    <property type="match status" value="1"/>
</dbReference>
<dbReference type="Pfam" id="PF00135">
    <property type="entry name" value="COesterase"/>
    <property type="match status" value="1"/>
</dbReference>
<dbReference type="PROSITE" id="PS00122">
    <property type="entry name" value="CARBOXYLESTERASE_B_1"/>
    <property type="match status" value="1"/>
</dbReference>
<evidence type="ECO:0000256" key="2">
    <source>
        <dbReference type="ARBA" id="ARBA00022487"/>
    </source>
</evidence>
<dbReference type="InterPro" id="IPR019826">
    <property type="entry name" value="Carboxylesterase_B_AS"/>
</dbReference>
<reference evidence="6" key="1">
    <citation type="submission" date="2014-07" db="EMBL/GenBank/DDBJ databases">
        <authorList>
            <person name="Martin A.A"/>
            <person name="De Silva N."/>
        </authorList>
    </citation>
    <scope>NUCLEOTIDE SEQUENCE</scope>
</reference>
<evidence type="ECO:0000259" key="5">
    <source>
        <dbReference type="Pfam" id="PF00135"/>
    </source>
</evidence>
<sequence>MGCETSRQKFNDSLDVVRKTEHGKVAGKYFITSDGFVSNIFLGIPYAEPPVGKHRFKKPRELKSWQGTYKAHNFQARCIQQNTLLETLQNYGSKKSEDCLYLNIFTPNFGTSENSLRKGTLYPVFFFIHNEEYTSGGSNQFNYKDVVDSLIRHNIIVVTMNYRLGFLGHFHTGDETCQSNLALWDLHAALKWVKNNINAFGGNEDNITVGGHSTGAVYADILSLSPITRDLFQRSIIIGGAATVSWAICNSDSLIELCRSKALELGFQRDKKSFIDPWTKDDNENMIKYLKTLPAEQFAISRSKDADYIWDNCTKIGPVIDNEFLSKSIKNLRMASPPKPVIIGYNQHEELLQGLLTGIYNIDTLIDNVTKGFKKYCASRGTTFTYDQSKNFIFGNINHELLNDRKLYKNHILKSLREFTMVSYIIEYCIQRLDANCHYDDIPGDDIIFSEAKNNSNSSPVYIYRFDHSNINNFFSKNRSLSNIEITNISEINYLINYNKGIFSRRSLSENVKKYMFTRWITNFIKYGNPNDENTQLSYNIHWKPAIITPTEMSLRYLRISSNPEMDYKICDEKFFKKAMIFNLLKNINVSYDVENLDVTLSSISTENNLNSEILDETISL</sequence>
<dbReference type="InterPro" id="IPR019819">
    <property type="entry name" value="Carboxylesterase_B_CS"/>
</dbReference>
<dbReference type="PANTHER" id="PTHR44590:SF3">
    <property type="entry name" value="CARBOXYLESTERASE TYPE B DOMAIN-CONTAINING PROTEIN"/>
    <property type="match status" value="1"/>
</dbReference>
<dbReference type="EC" id="3.1.1.-" evidence="4"/>
<accession>A0A0K0FDN8</accession>
<evidence type="ECO:0000313" key="6">
    <source>
        <dbReference type="Proteomes" id="UP000035680"/>
    </source>
</evidence>
<dbReference type="AlphaFoldDB" id="A0A0K0FDN8"/>
<name>A0A0K0FDN8_STRVS</name>
<comment type="similarity">
    <text evidence="1 4">Belongs to the type-B carboxylesterase/lipase family.</text>
</comment>
<dbReference type="PROSITE" id="PS00941">
    <property type="entry name" value="CARBOXYLESTERASE_B_2"/>
    <property type="match status" value="1"/>
</dbReference>
<dbReference type="InterPro" id="IPR029058">
    <property type="entry name" value="AB_hydrolase_fold"/>
</dbReference>
<dbReference type="Gene3D" id="3.40.50.1820">
    <property type="entry name" value="alpha/beta hydrolase"/>
    <property type="match status" value="1"/>
</dbReference>
<dbReference type="InterPro" id="IPR002018">
    <property type="entry name" value="CarbesteraseB"/>
</dbReference>
<protein>
    <recommendedName>
        <fullName evidence="4">Carboxylic ester hydrolase</fullName>
        <ecNumber evidence="4">3.1.1.-</ecNumber>
    </recommendedName>
</protein>
<evidence type="ECO:0000256" key="4">
    <source>
        <dbReference type="RuleBase" id="RU361235"/>
    </source>
</evidence>
<dbReference type="Proteomes" id="UP000035680">
    <property type="component" value="Unassembled WGS sequence"/>
</dbReference>
<feature type="domain" description="Carboxylesterase type B" evidence="5">
    <location>
        <begin position="17"/>
        <end position="568"/>
    </location>
</feature>
<dbReference type="WBParaSite" id="SVE_0696400.1">
    <property type="protein sequence ID" value="SVE_0696400.1"/>
    <property type="gene ID" value="SVE_0696400"/>
</dbReference>
<organism evidence="6 7">
    <name type="scientific">Strongyloides venezuelensis</name>
    <name type="common">Threadworm</name>
    <dbReference type="NCBI Taxonomy" id="75913"/>
    <lineage>
        <taxon>Eukaryota</taxon>
        <taxon>Metazoa</taxon>
        <taxon>Ecdysozoa</taxon>
        <taxon>Nematoda</taxon>
        <taxon>Chromadorea</taxon>
        <taxon>Rhabditida</taxon>
        <taxon>Tylenchina</taxon>
        <taxon>Panagrolaimomorpha</taxon>
        <taxon>Strongyloidoidea</taxon>
        <taxon>Strongyloididae</taxon>
        <taxon>Strongyloides</taxon>
    </lineage>
</organism>
<dbReference type="ESTHER" id="9bila-a0a0k0fdn8">
    <property type="family name" value="Carb_B_Nematoda"/>
</dbReference>
<evidence type="ECO:0000256" key="3">
    <source>
        <dbReference type="ARBA" id="ARBA00022801"/>
    </source>
</evidence>
<evidence type="ECO:0000256" key="1">
    <source>
        <dbReference type="ARBA" id="ARBA00005964"/>
    </source>
</evidence>
<reference evidence="7" key="2">
    <citation type="submission" date="2015-08" db="UniProtKB">
        <authorList>
            <consortium name="WormBaseParasite"/>
        </authorList>
    </citation>
    <scope>IDENTIFICATION</scope>
</reference>
<dbReference type="STRING" id="75913.A0A0K0FDN8"/>
<proteinExistence type="inferred from homology"/>
<dbReference type="GO" id="GO:0052689">
    <property type="term" value="F:carboxylic ester hydrolase activity"/>
    <property type="evidence" value="ECO:0007669"/>
    <property type="project" value="UniProtKB-KW"/>
</dbReference>
<dbReference type="PANTHER" id="PTHR44590">
    <property type="entry name" value="CARBOXYLIC ESTER HYDROLASE-RELATED"/>
    <property type="match status" value="1"/>
</dbReference>
<evidence type="ECO:0000313" key="7">
    <source>
        <dbReference type="WBParaSite" id="SVE_0696400.1"/>
    </source>
</evidence>
<keyword evidence="2" id="KW-0719">Serine esterase</keyword>
<keyword evidence="3 4" id="KW-0378">Hydrolase</keyword>
<keyword evidence="6" id="KW-1185">Reference proteome</keyword>